<proteinExistence type="predicted"/>
<evidence type="ECO:0000313" key="2">
    <source>
        <dbReference type="Proteomes" id="UP000785679"/>
    </source>
</evidence>
<keyword evidence="2" id="KW-1185">Reference proteome</keyword>
<dbReference type="AlphaFoldDB" id="A0A8J8NNW0"/>
<dbReference type="Proteomes" id="UP000785679">
    <property type="component" value="Unassembled WGS sequence"/>
</dbReference>
<name>A0A8J8NNW0_HALGN</name>
<organism evidence="1 2">
    <name type="scientific">Halteria grandinella</name>
    <dbReference type="NCBI Taxonomy" id="5974"/>
    <lineage>
        <taxon>Eukaryota</taxon>
        <taxon>Sar</taxon>
        <taxon>Alveolata</taxon>
        <taxon>Ciliophora</taxon>
        <taxon>Intramacronucleata</taxon>
        <taxon>Spirotrichea</taxon>
        <taxon>Stichotrichia</taxon>
        <taxon>Sporadotrichida</taxon>
        <taxon>Halteriidae</taxon>
        <taxon>Halteria</taxon>
    </lineage>
</organism>
<protein>
    <submittedName>
        <fullName evidence="1">Uncharacterized protein</fullName>
    </submittedName>
</protein>
<dbReference type="EMBL" id="RRYP01010519">
    <property type="protein sequence ID" value="TNV78328.1"/>
    <property type="molecule type" value="Genomic_DNA"/>
</dbReference>
<comment type="caution">
    <text evidence="1">The sequence shown here is derived from an EMBL/GenBank/DDBJ whole genome shotgun (WGS) entry which is preliminary data.</text>
</comment>
<evidence type="ECO:0000313" key="1">
    <source>
        <dbReference type="EMBL" id="TNV78328.1"/>
    </source>
</evidence>
<sequence>MTLIMEVYSLSSLSNPEMGCSACQKIPPNSDLTSLQVPLLAMQASCSQQMRNSSSSGQVGLVELVASAGLLDGTSSSGWQKTLLFLALEFRFDMIQNQSYF</sequence>
<gene>
    <name evidence="1" type="ORF">FGO68_gene11868</name>
</gene>
<accession>A0A8J8NNW0</accession>
<reference evidence="1" key="1">
    <citation type="submission" date="2019-06" db="EMBL/GenBank/DDBJ databases">
        <authorList>
            <person name="Zheng W."/>
        </authorList>
    </citation>
    <scope>NUCLEOTIDE SEQUENCE</scope>
    <source>
        <strain evidence="1">QDHG01</strain>
    </source>
</reference>